<dbReference type="EMBL" id="MU157830">
    <property type="protein sequence ID" value="KAF9532741.1"/>
    <property type="molecule type" value="Genomic_DNA"/>
</dbReference>
<sequence length="457" mass="51431">MLKRFATIKENRQATSQNRNENSFNVNDHRSTSSFFSFKTKVVQHFHDPERMPAYPLPGQAAQPFHTFKDSSLRLETSNLRQNSARIDQAAITPDRVGRAGDSGTRELITPESIYSHEALSAGSIVKDGTFPIVARKRLKLFLIPGEKFRREILAYMTSTILPNSNFIPLWRAAAPMERRTAFRIKEIAVGDVGYFDSKGGFKVQFNVFWDQEENVEAGFVPPLGHRQFVAPQARLFKGRSQISSPDGTKTGHSTSLNAASTRRYIDSDHPAMVNHQPYEATQEHFVHNMTVEKEHDGDEVIYNIKPRKASASFLFLPEGGTVDELGSDVTASLEHYLAANAKQWCQHFKNPLRVNSRIIFVSSVVLAKNFAAAIFPSAPRKSDCAQLRISTKDDTLKWSKVSDGFEKTIVCNPREEKDGPPLKTYQCAAIKCQEVRPIVADSSYFPRRSFGTFRVP</sequence>
<evidence type="ECO:0000313" key="3">
    <source>
        <dbReference type="Proteomes" id="UP000807306"/>
    </source>
</evidence>
<accession>A0A9P6JTT1</accession>
<dbReference type="OrthoDB" id="3070764at2759"/>
<name>A0A9P6JTT1_9AGAR</name>
<protein>
    <submittedName>
        <fullName evidence="2">Uncharacterized protein</fullName>
    </submittedName>
</protein>
<evidence type="ECO:0000256" key="1">
    <source>
        <dbReference type="SAM" id="MobiDB-lite"/>
    </source>
</evidence>
<feature type="compositionally biased region" description="Polar residues" evidence="1">
    <location>
        <begin position="13"/>
        <end position="26"/>
    </location>
</feature>
<comment type="caution">
    <text evidence="2">The sequence shown here is derived from an EMBL/GenBank/DDBJ whole genome shotgun (WGS) entry which is preliminary data.</text>
</comment>
<gene>
    <name evidence="2" type="ORF">CPB83DRAFT_846275</name>
</gene>
<reference evidence="2" key="1">
    <citation type="submission" date="2020-11" db="EMBL/GenBank/DDBJ databases">
        <authorList>
            <consortium name="DOE Joint Genome Institute"/>
            <person name="Ahrendt S."/>
            <person name="Riley R."/>
            <person name="Andreopoulos W."/>
            <person name="Labutti K."/>
            <person name="Pangilinan J."/>
            <person name="Ruiz-Duenas F.J."/>
            <person name="Barrasa J.M."/>
            <person name="Sanchez-Garcia M."/>
            <person name="Camarero S."/>
            <person name="Miyauchi S."/>
            <person name="Serrano A."/>
            <person name="Linde D."/>
            <person name="Babiker R."/>
            <person name="Drula E."/>
            <person name="Ayuso-Fernandez I."/>
            <person name="Pacheco R."/>
            <person name="Padilla G."/>
            <person name="Ferreira P."/>
            <person name="Barriuso J."/>
            <person name="Kellner H."/>
            <person name="Castanera R."/>
            <person name="Alfaro M."/>
            <person name="Ramirez L."/>
            <person name="Pisabarro A.G."/>
            <person name="Kuo A."/>
            <person name="Tritt A."/>
            <person name="Lipzen A."/>
            <person name="He G."/>
            <person name="Yan M."/>
            <person name="Ng V."/>
            <person name="Cullen D."/>
            <person name="Martin F."/>
            <person name="Rosso M.-N."/>
            <person name="Henrissat B."/>
            <person name="Hibbett D."/>
            <person name="Martinez A.T."/>
            <person name="Grigoriev I.V."/>
        </authorList>
    </citation>
    <scope>NUCLEOTIDE SEQUENCE</scope>
    <source>
        <strain evidence="2">CBS 506.95</strain>
    </source>
</reference>
<dbReference type="AlphaFoldDB" id="A0A9P6JTT1"/>
<evidence type="ECO:0000313" key="2">
    <source>
        <dbReference type="EMBL" id="KAF9532741.1"/>
    </source>
</evidence>
<organism evidence="2 3">
    <name type="scientific">Crepidotus variabilis</name>
    <dbReference type="NCBI Taxonomy" id="179855"/>
    <lineage>
        <taxon>Eukaryota</taxon>
        <taxon>Fungi</taxon>
        <taxon>Dikarya</taxon>
        <taxon>Basidiomycota</taxon>
        <taxon>Agaricomycotina</taxon>
        <taxon>Agaricomycetes</taxon>
        <taxon>Agaricomycetidae</taxon>
        <taxon>Agaricales</taxon>
        <taxon>Agaricineae</taxon>
        <taxon>Crepidotaceae</taxon>
        <taxon>Crepidotus</taxon>
    </lineage>
</organism>
<dbReference type="Proteomes" id="UP000807306">
    <property type="component" value="Unassembled WGS sequence"/>
</dbReference>
<proteinExistence type="predicted"/>
<feature type="region of interest" description="Disordered" evidence="1">
    <location>
        <begin position="1"/>
        <end position="27"/>
    </location>
</feature>
<keyword evidence="3" id="KW-1185">Reference proteome</keyword>